<dbReference type="Proteomes" id="UP000284416">
    <property type="component" value="Unassembled WGS sequence"/>
</dbReference>
<name>A0A417YXB4_9BACI</name>
<dbReference type="AlphaFoldDB" id="A0A417YXB4"/>
<comment type="caution">
    <text evidence="1">The sequence shown here is derived from an EMBL/GenBank/DDBJ whole genome shotgun (WGS) entry which is preliminary data.</text>
</comment>
<dbReference type="EMBL" id="QWEG01000003">
    <property type="protein sequence ID" value="RHW42247.1"/>
    <property type="molecule type" value="Genomic_DNA"/>
</dbReference>
<proteinExistence type="predicted"/>
<sequence>MNDLQDKYYRNLLDEYRKIWNHRLLAVPKGKSSEFALKEAIRRELLDENSHPRTRKDVFTKFYQAVKRIAESEISSEAKVQLINLHTEKMEQLI</sequence>
<evidence type="ECO:0000313" key="2">
    <source>
        <dbReference type="Proteomes" id="UP000284416"/>
    </source>
</evidence>
<organism evidence="1 2">
    <name type="scientific">Neobacillus notoginsengisoli</name>
    <dbReference type="NCBI Taxonomy" id="1578198"/>
    <lineage>
        <taxon>Bacteria</taxon>
        <taxon>Bacillati</taxon>
        <taxon>Bacillota</taxon>
        <taxon>Bacilli</taxon>
        <taxon>Bacillales</taxon>
        <taxon>Bacillaceae</taxon>
        <taxon>Neobacillus</taxon>
    </lineage>
</organism>
<accession>A0A417YXB4</accession>
<gene>
    <name evidence="1" type="ORF">D1B31_06375</name>
</gene>
<dbReference type="RefSeq" id="WP_118919903.1">
    <property type="nucleotide sequence ID" value="NZ_QWEG01000003.1"/>
</dbReference>
<dbReference type="OrthoDB" id="2454083at2"/>
<keyword evidence="2" id="KW-1185">Reference proteome</keyword>
<evidence type="ECO:0000313" key="1">
    <source>
        <dbReference type="EMBL" id="RHW42247.1"/>
    </source>
</evidence>
<reference evidence="1 2" key="1">
    <citation type="journal article" date="2017" name="Int. J. Syst. Evol. Microbiol.">
        <title>Bacillus notoginsengisoli sp. nov., a novel bacterium isolated from the rhizosphere of Panax notoginseng.</title>
        <authorList>
            <person name="Zhang M.Y."/>
            <person name="Cheng J."/>
            <person name="Cai Y."/>
            <person name="Zhang T.Y."/>
            <person name="Wu Y.Y."/>
            <person name="Manikprabhu D."/>
            <person name="Li W.J."/>
            <person name="Zhang Y.X."/>
        </authorList>
    </citation>
    <scope>NUCLEOTIDE SEQUENCE [LARGE SCALE GENOMIC DNA]</scope>
    <source>
        <strain evidence="1 2">JCM 30743</strain>
    </source>
</reference>
<protein>
    <submittedName>
        <fullName evidence="1">Uncharacterized protein</fullName>
    </submittedName>
</protein>